<dbReference type="RefSeq" id="WP_015259087.1">
    <property type="nucleotide sequence ID" value="NC_019902.2"/>
</dbReference>
<dbReference type="KEGG" id="tni:TVNIR_2323"/>
<keyword evidence="3" id="KW-0548">Nucleotidyltransferase</keyword>
<evidence type="ECO:0000313" key="4">
    <source>
        <dbReference type="Proteomes" id="UP000010809"/>
    </source>
</evidence>
<evidence type="ECO:0000259" key="2">
    <source>
        <dbReference type="PROSITE" id="PS50878"/>
    </source>
</evidence>
<organism evidence="3 4">
    <name type="scientific">Thioalkalivibrio nitratireducens (strain DSM 14787 / UNIQEM 213 / ALEN2)</name>
    <dbReference type="NCBI Taxonomy" id="1255043"/>
    <lineage>
        <taxon>Bacteria</taxon>
        <taxon>Pseudomonadati</taxon>
        <taxon>Pseudomonadota</taxon>
        <taxon>Gammaproteobacteria</taxon>
        <taxon>Chromatiales</taxon>
        <taxon>Ectothiorhodospiraceae</taxon>
        <taxon>Thioalkalivibrio</taxon>
    </lineage>
</organism>
<dbReference type="EMBL" id="CP003989">
    <property type="protein sequence ID" value="AGA33966.1"/>
    <property type="molecule type" value="Genomic_DNA"/>
</dbReference>
<reference evidence="3" key="1">
    <citation type="submission" date="2015-12" db="EMBL/GenBank/DDBJ databases">
        <authorList>
            <person name="Tikhonova T.V."/>
            <person name="Pavlov A.R."/>
            <person name="Beletsky A.V."/>
            <person name="Mardanov A.V."/>
            <person name="Sorokin D.Y."/>
            <person name="Ravin N.V."/>
            <person name="Popov V.O."/>
        </authorList>
    </citation>
    <scope>NUCLEOTIDE SEQUENCE</scope>
    <source>
        <strain evidence="3">DSM 14787</strain>
    </source>
</reference>
<comment type="similarity">
    <text evidence="1">Belongs to the bacterial reverse transcriptase family.</text>
</comment>
<gene>
    <name evidence="3" type="ordered locus">TVNIR_2323</name>
</gene>
<dbReference type="CDD" id="cd01651">
    <property type="entry name" value="RT_G2_intron"/>
    <property type="match status" value="1"/>
</dbReference>
<dbReference type="eggNOG" id="COG3344">
    <property type="taxonomic scope" value="Bacteria"/>
</dbReference>
<dbReference type="AlphaFoldDB" id="L0E022"/>
<evidence type="ECO:0000313" key="3">
    <source>
        <dbReference type="EMBL" id="AGA33966.1"/>
    </source>
</evidence>
<dbReference type="PANTHER" id="PTHR34047:SF8">
    <property type="entry name" value="PROTEIN YKFC"/>
    <property type="match status" value="1"/>
</dbReference>
<dbReference type="PANTHER" id="PTHR34047">
    <property type="entry name" value="NUCLEAR INTRON MATURASE 1, MITOCHONDRIAL-RELATED"/>
    <property type="match status" value="1"/>
</dbReference>
<keyword evidence="3" id="KW-0695">RNA-directed DNA polymerase</keyword>
<sequence>MERVLDRTNLQRAWKRVKANKGAPGMDGMPIEDFPTFARRHWPQIRRQLADGVYQPQPVRRVAIPKPKGGERLLGIPTVMDRVIQQAIAQVLTPIFDPDFSDSSFGFRPGRSAHGALRQVQGHIQAGYRIAVDLDLAKFFDNVQHDVLMARVARKVRDKRLLALIGRYLRAGVLVGKSVQATGIGTPQGGPLSPLLANILLDDLDRELERRGHRFTRYADDLVILVKTLRAGDRVKASVTRFLARKLALLVNEQKTRVVKTNDCQFLGFTFRGTKLRWSDRAFEDFKHNVRRLTGRSWGVSMPYRFMKLAQYVRGWMGYFGISDYYRPIPEVDHWLRRRVRMCYWKQWRYVRTKVRNPLALGTFKRQAILTALSSKSYWRLSRTLATQSGMTNEWLHRQGLISVRDLWTKAHGYA</sequence>
<accession>L0E022</accession>
<proteinExistence type="inferred from homology"/>
<dbReference type="Pfam" id="PF08388">
    <property type="entry name" value="GIIM"/>
    <property type="match status" value="1"/>
</dbReference>
<keyword evidence="4" id="KW-1185">Reference proteome</keyword>
<evidence type="ECO:0000256" key="1">
    <source>
        <dbReference type="ARBA" id="ARBA00034120"/>
    </source>
</evidence>
<dbReference type="PATRIC" id="fig|1255043.3.peg.2345"/>
<dbReference type="NCBIfam" id="TIGR04416">
    <property type="entry name" value="group_II_RT_mat"/>
    <property type="match status" value="1"/>
</dbReference>
<dbReference type="InterPro" id="IPR043502">
    <property type="entry name" value="DNA/RNA_pol_sf"/>
</dbReference>
<protein>
    <submittedName>
        <fullName evidence="3">Retron-type reverse transcriptase</fullName>
    </submittedName>
</protein>
<dbReference type="SUPFAM" id="SSF56672">
    <property type="entry name" value="DNA/RNA polymerases"/>
    <property type="match status" value="1"/>
</dbReference>
<dbReference type="InterPro" id="IPR013597">
    <property type="entry name" value="Mat_intron_G2"/>
</dbReference>
<keyword evidence="3" id="KW-0808">Transferase</keyword>
<dbReference type="Pfam" id="PF00078">
    <property type="entry name" value="RVT_1"/>
    <property type="match status" value="1"/>
</dbReference>
<dbReference type="Proteomes" id="UP000010809">
    <property type="component" value="Chromosome"/>
</dbReference>
<feature type="domain" description="Reverse transcriptase" evidence="2">
    <location>
        <begin position="45"/>
        <end position="271"/>
    </location>
</feature>
<dbReference type="InterPro" id="IPR030931">
    <property type="entry name" value="Group_II_RT_mat"/>
</dbReference>
<name>L0E022_THIND</name>
<dbReference type="HOGENOM" id="CLU_013584_2_0_6"/>
<dbReference type="InterPro" id="IPR000477">
    <property type="entry name" value="RT_dom"/>
</dbReference>
<dbReference type="GO" id="GO:0003964">
    <property type="term" value="F:RNA-directed DNA polymerase activity"/>
    <property type="evidence" value="ECO:0007669"/>
    <property type="project" value="UniProtKB-KW"/>
</dbReference>
<dbReference type="PROSITE" id="PS50878">
    <property type="entry name" value="RT_POL"/>
    <property type="match status" value="1"/>
</dbReference>
<dbReference type="InterPro" id="IPR051083">
    <property type="entry name" value="GrpII_Intron_Splice-Mob/Def"/>
</dbReference>